<evidence type="ECO:0000259" key="7">
    <source>
        <dbReference type="Pfam" id="PF10396"/>
    </source>
</evidence>
<evidence type="ECO:0000313" key="9">
    <source>
        <dbReference type="EMBL" id="KAF3081567.1"/>
    </source>
</evidence>
<dbReference type="PANTHER" id="PTHR42714">
    <property type="entry name" value="TRNA MODIFICATION GTPASE GTPBP3"/>
    <property type="match status" value="1"/>
</dbReference>
<evidence type="ECO:0000259" key="6">
    <source>
        <dbReference type="Pfam" id="PF01926"/>
    </source>
</evidence>
<sequence>MRPLRLLKLGNSLARAVAHQARNQHGVLHSPMTPSRRLGGIMRARAYASNAHDDFHSYSNEGSRTVYALSTPPGKSAIAVVRITGPLCTNIYQTLCPSKPLPKPRAATLRTLFHPLTAEVLDPSALLLYFPGPNSFTGEDILELHLHGGPAVLKSVLSALPKCSPSHPRLTPNTQQNIILPAEPGEFTRRAFYNSRLSLPQIEALADLLSAETESQRLLSIQSTTKGADELSQTYDKWHLSLLAARGELEALIDFSEDQQFEETPEVLLKNVKDEIVMLRRQMDTYLSNAVKGELLRNGINLALIGPPNVGKSSLLNRIVGREAAIVSSKAGTTRDIVDVSVDMGGWMVVLGDTAGFRNGVFGSDIDEIEVEGMRRARKRVEGADVVVLVVSVEGVGGNFGVEVGHPSLEEAVEVIREAIKNGKEVVVAVNKIDKLENGEELERILELIRQGLPGLKEGRVVGISCTGEGYEATIQQLMGTLASTFSDMTGVEESMDGAPKNVWGEAIGASSRQRVLVEECYRYLGEFLSGLEGNHDASKTHNIDEDIDIVLKAEILRRAAGCMSRIMGKGEGASTVDEVLGVVFEKFCVGK</sequence>
<feature type="domain" description="G" evidence="6">
    <location>
        <begin position="302"/>
        <end position="432"/>
    </location>
</feature>
<keyword evidence="5" id="KW-0342">GTP-binding</keyword>
<dbReference type="InterPro" id="IPR031168">
    <property type="entry name" value="G_TrmE"/>
</dbReference>
<dbReference type="Pfam" id="PF12631">
    <property type="entry name" value="MnmE_helical"/>
    <property type="match status" value="1"/>
</dbReference>
<evidence type="ECO:0000256" key="2">
    <source>
        <dbReference type="ARBA" id="ARBA00011043"/>
    </source>
</evidence>
<dbReference type="InterPro" id="IPR025867">
    <property type="entry name" value="MnmE_helical"/>
</dbReference>
<dbReference type="Gene3D" id="3.30.1360.120">
    <property type="entry name" value="Probable tRNA modification gtpase trme, domain 1"/>
    <property type="match status" value="1"/>
</dbReference>
<dbReference type="NCBIfam" id="TIGR00231">
    <property type="entry name" value="small_GTP"/>
    <property type="match status" value="1"/>
</dbReference>
<dbReference type="CDD" id="cd14858">
    <property type="entry name" value="TrmE_N"/>
    <property type="match status" value="1"/>
</dbReference>
<evidence type="ECO:0000256" key="3">
    <source>
        <dbReference type="ARBA" id="ARBA00022694"/>
    </source>
</evidence>
<dbReference type="Pfam" id="PF10396">
    <property type="entry name" value="TrmE_N"/>
    <property type="match status" value="1"/>
</dbReference>
<evidence type="ECO:0000259" key="8">
    <source>
        <dbReference type="Pfam" id="PF12631"/>
    </source>
</evidence>
<dbReference type="PANTHER" id="PTHR42714:SF2">
    <property type="entry name" value="TRNA MODIFICATION GTPASE GTPBP3, MITOCHONDRIAL"/>
    <property type="match status" value="1"/>
</dbReference>
<feature type="domain" description="GTP-binding protein TrmE N-terminal" evidence="7">
    <location>
        <begin position="65"/>
        <end position="196"/>
    </location>
</feature>
<organism evidence="9 10">
    <name type="scientific">Orbilia oligospora</name>
    <name type="common">Nematode-trapping fungus</name>
    <name type="synonym">Arthrobotrys oligospora</name>
    <dbReference type="NCBI Taxonomy" id="2813651"/>
    <lineage>
        <taxon>Eukaryota</taxon>
        <taxon>Fungi</taxon>
        <taxon>Dikarya</taxon>
        <taxon>Ascomycota</taxon>
        <taxon>Pezizomycotina</taxon>
        <taxon>Orbiliomycetes</taxon>
        <taxon>Orbiliales</taxon>
        <taxon>Orbiliaceae</taxon>
        <taxon>Orbilia</taxon>
    </lineage>
</organism>
<dbReference type="EMBL" id="WIQW01000125">
    <property type="protein sequence ID" value="KAF3081567.1"/>
    <property type="molecule type" value="Genomic_DNA"/>
</dbReference>
<accession>A0A7C8N2B9</accession>
<evidence type="ECO:0000256" key="4">
    <source>
        <dbReference type="ARBA" id="ARBA00022741"/>
    </source>
</evidence>
<dbReference type="InterPro" id="IPR006073">
    <property type="entry name" value="GTP-bd"/>
</dbReference>
<dbReference type="HAMAP" id="MF_00379">
    <property type="entry name" value="GTPase_MnmE"/>
    <property type="match status" value="1"/>
</dbReference>
<dbReference type="GO" id="GO:0002098">
    <property type="term" value="P:tRNA wobble uridine modification"/>
    <property type="evidence" value="ECO:0007669"/>
    <property type="project" value="TreeGrafter"/>
</dbReference>
<dbReference type="Pfam" id="PF01926">
    <property type="entry name" value="MMR_HSR1"/>
    <property type="match status" value="1"/>
</dbReference>
<keyword evidence="4" id="KW-0547">Nucleotide-binding</keyword>
<dbReference type="GO" id="GO:0005739">
    <property type="term" value="C:mitochondrion"/>
    <property type="evidence" value="ECO:0007669"/>
    <property type="project" value="UniProtKB-SubCell"/>
</dbReference>
<dbReference type="InterPro" id="IPR004520">
    <property type="entry name" value="GTPase_MnmE"/>
</dbReference>
<dbReference type="SUPFAM" id="SSF52540">
    <property type="entry name" value="P-loop containing nucleoside triphosphate hydrolases"/>
    <property type="match status" value="1"/>
</dbReference>
<reference evidence="9 10" key="1">
    <citation type="submission" date="2019-06" db="EMBL/GenBank/DDBJ databases">
        <authorList>
            <person name="Palmer J.M."/>
        </authorList>
    </citation>
    <scope>NUCLEOTIDE SEQUENCE [LARGE SCALE GENOMIC DNA]</scope>
    <source>
        <strain evidence="9 10">TWF102</strain>
    </source>
</reference>
<evidence type="ECO:0000256" key="1">
    <source>
        <dbReference type="ARBA" id="ARBA00004173"/>
    </source>
</evidence>
<dbReference type="FunFam" id="3.30.1360.120:FF:000007">
    <property type="entry name" value="tRNA modification GTPase GTPBP3, mitochondrial"/>
    <property type="match status" value="1"/>
</dbReference>
<gene>
    <name evidence="9" type="primary">MSS1</name>
    <name evidence="9" type="ORF">TWF102_001641</name>
</gene>
<comment type="similarity">
    <text evidence="2">Belongs to the TRAFAC class TrmE-Era-EngA-EngB-Septin-like GTPase superfamily. TrmE GTPase family.</text>
</comment>
<dbReference type="InterPro" id="IPR027266">
    <property type="entry name" value="TrmE/GcvT-like"/>
</dbReference>
<name>A0A7C8N2B9_ORBOL</name>
<dbReference type="AlphaFoldDB" id="A0A7C8N2B9"/>
<dbReference type="InterPro" id="IPR005225">
    <property type="entry name" value="Small_GTP-bd"/>
</dbReference>
<proteinExistence type="inferred from homology"/>
<evidence type="ECO:0000313" key="10">
    <source>
        <dbReference type="Proteomes" id="UP000475325"/>
    </source>
</evidence>
<dbReference type="InterPro" id="IPR018948">
    <property type="entry name" value="GTP-bd_TrmE_N"/>
</dbReference>
<dbReference type="GO" id="GO:0003924">
    <property type="term" value="F:GTPase activity"/>
    <property type="evidence" value="ECO:0007669"/>
    <property type="project" value="InterPro"/>
</dbReference>
<dbReference type="Proteomes" id="UP000475325">
    <property type="component" value="Unassembled WGS sequence"/>
</dbReference>
<feature type="domain" description="MnmE helical" evidence="8">
    <location>
        <begin position="199"/>
        <end position="589"/>
    </location>
</feature>
<dbReference type="InterPro" id="IPR027368">
    <property type="entry name" value="MnmE_dom2"/>
</dbReference>
<protein>
    <submittedName>
        <fullName evidence="9">Mitochondrial splicing system protein</fullName>
    </submittedName>
</protein>
<dbReference type="Gene3D" id="1.20.120.430">
    <property type="entry name" value="tRNA modification GTPase MnmE domain 2"/>
    <property type="match status" value="1"/>
</dbReference>
<dbReference type="InterPro" id="IPR027417">
    <property type="entry name" value="P-loop_NTPase"/>
</dbReference>
<dbReference type="GO" id="GO:0005525">
    <property type="term" value="F:GTP binding"/>
    <property type="evidence" value="ECO:0007669"/>
    <property type="project" value="UniProtKB-KW"/>
</dbReference>
<comment type="subcellular location">
    <subcellularLocation>
        <location evidence="1">Mitochondrion</location>
    </subcellularLocation>
</comment>
<comment type="caution">
    <text evidence="9">The sequence shown here is derived from an EMBL/GenBank/DDBJ whole genome shotgun (WGS) entry which is preliminary data.</text>
</comment>
<dbReference type="Gene3D" id="3.40.50.300">
    <property type="entry name" value="P-loop containing nucleotide triphosphate hydrolases"/>
    <property type="match status" value="1"/>
</dbReference>
<dbReference type="CDD" id="cd04164">
    <property type="entry name" value="trmE"/>
    <property type="match status" value="1"/>
</dbReference>
<dbReference type="GO" id="GO:0030488">
    <property type="term" value="P:tRNA methylation"/>
    <property type="evidence" value="ECO:0007669"/>
    <property type="project" value="TreeGrafter"/>
</dbReference>
<keyword evidence="3" id="KW-0819">tRNA processing</keyword>
<evidence type="ECO:0000256" key="5">
    <source>
        <dbReference type="ARBA" id="ARBA00023134"/>
    </source>
</evidence>